<protein>
    <submittedName>
        <fullName evidence="6">Soluble lytic murein transglycosylase</fullName>
        <ecNumber evidence="6">3.2.1.-</ecNumber>
    </submittedName>
</protein>
<dbReference type="InterPro" id="IPR008258">
    <property type="entry name" value="Transglycosylase_SLT_dom_1"/>
</dbReference>
<dbReference type="InterPro" id="IPR008939">
    <property type="entry name" value="Lytic_TGlycosylase_superhlx_U"/>
</dbReference>
<keyword evidence="2 3" id="KW-0732">Signal</keyword>
<dbReference type="Gene3D" id="1.10.1240.20">
    <property type="entry name" value="Lytic transglycosylase, superhelical linker domain"/>
    <property type="match status" value="1"/>
</dbReference>
<evidence type="ECO:0000259" key="4">
    <source>
        <dbReference type="Pfam" id="PF01464"/>
    </source>
</evidence>
<feature type="chain" id="PRO_5015335057" evidence="3">
    <location>
        <begin position="28"/>
        <end position="657"/>
    </location>
</feature>
<dbReference type="CDD" id="cd13401">
    <property type="entry name" value="Slt70-like"/>
    <property type="match status" value="1"/>
</dbReference>
<dbReference type="Gene3D" id="1.10.530.10">
    <property type="match status" value="1"/>
</dbReference>
<proteinExistence type="inferred from homology"/>
<evidence type="ECO:0000256" key="2">
    <source>
        <dbReference type="ARBA" id="ARBA00022729"/>
    </source>
</evidence>
<keyword evidence="6" id="KW-0326">Glycosidase</keyword>
<dbReference type="EMBL" id="BDOQ01000018">
    <property type="protein sequence ID" value="GBG15375.1"/>
    <property type="molecule type" value="Genomic_DNA"/>
</dbReference>
<comment type="caution">
    <text evidence="6">The sequence shown here is derived from an EMBL/GenBank/DDBJ whole genome shotgun (WGS) entry which is preliminary data.</text>
</comment>
<organism evidence="6 7">
    <name type="scientific">Novimethylophilus kurashikiensis</name>
    <dbReference type="NCBI Taxonomy" id="1825523"/>
    <lineage>
        <taxon>Bacteria</taxon>
        <taxon>Pseudomonadati</taxon>
        <taxon>Pseudomonadota</taxon>
        <taxon>Betaproteobacteria</taxon>
        <taxon>Nitrosomonadales</taxon>
        <taxon>Methylophilaceae</taxon>
        <taxon>Novimethylophilus</taxon>
    </lineage>
</organism>
<feature type="domain" description="Lytic transglycosylase superhelical linker" evidence="5">
    <location>
        <begin position="405"/>
        <end position="465"/>
    </location>
</feature>
<evidence type="ECO:0000256" key="3">
    <source>
        <dbReference type="SAM" id="SignalP"/>
    </source>
</evidence>
<keyword evidence="7" id="KW-1185">Reference proteome</keyword>
<name>A0A2R5FBG8_9PROT</name>
<sequence>MFKSFAVGLVSVFTAGVLGLVSLQAQATPEQDLFNAARAAYKVRDDKALAQYEERLQAQSYILAPYLDYWLMLLHLDKANPDDVQAFLGKYGDYPFADRVRTEWLKNQGKQQAWKQFFDELPNLKKDDPSVSCYAAYGRYVQGETGALEVAKPLWMVSFDQPSNCDKLYAAMKDNGALTDADVWARMRLAFQANRMTVAKSASRYLSESPSAAMLKLYDKVYENPQRALEKNTIPLSSKLGRELALFAMERVARTKPSLAVDYWNKIHGNYNREMQAYAWGRLALHAARLHDPSALDLYAKADDVKLDAEQLAWKARANLRVKNWDGVLATIADMAQPQQDESGWRYWKGRALKEKNNVVSANALFIPLSREHSFYGILAEEELGDVMSAPPPSYRATDAEIAAIQQQPGVRRALELLQLDMRWEAKTEWQMAVRDFDDKQLLAAADLAFRQEWYDVAINTAEKTALTHDLALRYPTPYRDMMDGYVRDNQLDEAWVYGLIRQESRFVNFARSGVGASGLMQVMPATAKWIAKRIGLVDYHPGLIARADTNIQLGTYYLRHVLDQMNGQVLMATAAYNAGPGRPKRWADTKPMEGAIYAETIPFIETRDYVLKVMSNAHFYAHRLGQKLLSFKQRIGTVGPVGNPSDPPNSEDLASE</sequence>
<dbReference type="InterPro" id="IPR037061">
    <property type="entry name" value="Lytic_TGlycoase_superhlx_L_sf"/>
</dbReference>
<evidence type="ECO:0000256" key="1">
    <source>
        <dbReference type="ARBA" id="ARBA00007734"/>
    </source>
</evidence>
<dbReference type="GO" id="GO:0004553">
    <property type="term" value="F:hydrolase activity, hydrolyzing O-glycosyl compounds"/>
    <property type="evidence" value="ECO:0007669"/>
    <property type="project" value="InterPro"/>
</dbReference>
<dbReference type="Pfam" id="PF01464">
    <property type="entry name" value="SLT"/>
    <property type="match status" value="1"/>
</dbReference>
<dbReference type="EC" id="3.2.1.-" evidence="6"/>
<dbReference type="PANTHER" id="PTHR37423">
    <property type="entry name" value="SOLUBLE LYTIC MUREIN TRANSGLYCOSYLASE-RELATED"/>
    <property type="match status" value="1"/>
</dbReference>
<dbReference type="RefSeq" id="WP_109016526.1">
    <property type="nucleotide sequence ID" value="NZ_BDOQ01000018.1"/>
</dbReference>
<dbReference type="InterPro" id="IPR023346">
    <property type="entry name" value="Lysozyme-like_dom_sf"/>
</dbReference>
<dbReference type="SUPFAM" id="SSF53955">
    <property type="entry name" value="Lysozyme-like"/>
    <property type="match status" value="1"/>
</dbReference>
<dbReference type="SUPFAM" id="SSF48435">
    <property type="entry name" value="Bacterial muramidases"/>
    <property type="match status" value="1"/>
</dbReference>
<evidence type="ECO:0000313" key="7">
    <source>
        <dbReference type="Proteomes" id="UP000245081"/>
    </source>
</evidence>
<dbReference type="InterPro" id="IPR012289">
    <property type="entry name" value="Lytic_TGlycosylase_superhlx_L"/>
</dbReference>
<gene>
    <name evidence="6" type="primary">slt</name>
    <name evidence="6" type="ORF">NMK_2981</name>
</gene>
<feature type="signal peptide" evidence="3">
    <location>
        <begin position="1"/>
        <end position="27"/>
    </location>
</feature>
<dbReference type="PANTHER" id="PTHR37423:SF5">
    <property type="entry name" value="SOLUBLE LYTIC MUREIN TRANSGLYCOSYLASE"/>
    <property type="match status" value="1"/>
</dbReference>
<accession>A0A2R5FBG8</accession>
<reference evidence="6 7" key="1">
    <citation type="journal article" date="2018" name="Environ. Microbiol.">
        <title>Isolation and genomic characterization of Novimethylophilus kurashikiensis gen. nov. sp. nov., a new lanthanide-dependent methylotrophic species of Methylophilaceae.</title>
        <authorList>
            <person name="Lv H."/>
            <person name="Sahin N."/>
            <person name="Tani A."/>
        </authorList>
    </citation>
    <scope>NUCLEOTIDE SEQUENCE [LARGE SCALE GENOMIC DNA]</scope>
    <source>
        <strain evidence="6 7">La2-4</strain>
    </source>
</reference>
<feature type="domain" description="Transglycosylase SLT" evidence="4">
    <location>
        <begin position="489"/>
        <end position="591"/>
    </location>
</feature>
<dbReference type="GO" id="GO:0042597">
    <property type="term" value="C:periplasmic space"/>
    <property type="evidence" value="ECO:0007669"/>
    <property type="project" value="InterPro"/>
</dbReference>
<evidence type="ECO:0000259" key="5">
    <source>
        <dbReference type="Pfam" id="PF14718"/>
    </source>
</evidence>
<keyword evidence="6" id="KW-0378">Hydrolase</keyword>
<dbReference type="Gene3D" id="1.25.20.10">
    <property type="entry name" value="Bacterial muramidases"/>
    <property type="match status" value="1"/>
</dbReference>
<comment type="similarity">
    <text evidence="1">Belongs to the transglycosylase Slt family.</text>
</comment>
<dbReference type="Proteomes" id="UP000245081">
    <property type="component" value="Unassembled WGS sequence"/>
</dbReference>
<evidence type="ECO:0000313" key="6">
    <source>
        <dbReference type="EMBL" id="GBG15375.1"/>
    </source>
</evidence>
<dbReference type="Pfam" id="PF14718">
    <property type="entry name" value="SLT_L"/>
    <property type="match status" value="1"/>
</dbReference>
<dbReference type="AlphaFoldDB" id="A0A2R5FBG8"/>
<dbReference type="OrthoDB" id="92254at2"/>